<evidence type="ECO:0000313" key="2">
    <source>
        <dbReference type="EMBL" id="QAA33140.1"/>
    </source>
</evidence>
<organism evidence="2 3">
    <name type="scientific">Clostridium manihotivorum</name>
    <dbReference type="NCBI Taxonomy" id="2320868"/>
    <lineage>
        <taxon>Bacteria</taxon>
        <taxon>Bacillati</taxon>
        <taxon>Bacillota</taxon>
        <taxon>Clostridia</taxon>
        <taxon>Eubacteriales</taxon>
        <taxon>Clostridiaceae</taxon>
        <taxon>Clostridium</taxon>
    </lineage>
</organism>
<proteinExistence type="predicted"/>
<dbReference type="AlphaFoldDB" id="A0A3R5QV03"/>
<name>A0A3R5QV03_9CLOT</name>
<keyword evidence="3" id="KW-1185">Reference proteome</keyword>
<keyword evidence="1" id="KW-1133">Transmembrane helix</keyword>
<protein>
    <recommendedName>
        <fullName evidence="4">Membrane protein YczE</fullName>
    </recommendedName>
</protein>
<dbReference type="PANTHER" id="PTHR40078">
    <property type="entry name" value="INTEGRAL MEMBRANE PROTEIN-RELATED"/>
    <property type="match status" value="1"/>
</dbReference>
<dbReference type="RefSeq" id="WP_128213868.1">
    <property type="nucleotide sequence ID" value="NZ_CP025746.1"/>
</dbReference>
<dbReference type="EMBL" id="CP025746">
    <property type="protein sequence ID" value="QAA33140.1"/>
    <property type="molecule type" value="Genomic_DNA"/>
</dbReference>
<dbReference type="PANTHER" id="PTHR40078:SF1">
    <property type="entry name" value="INTEGRAL MEMBRANE PROTEIN"/>
    <property type="match status" value="1"/>
</dbReference>
<sequence length="214" mass="23620">MKKSISKFIVVTINIILTAIGASLGLKAAIGVTAWDALSQTISTVLVVKVGTLSMILNISCVLLQLLLLKKEFKVKHALQVFASILVGLVINYVYYDICSKFTVDSYFVSLILLFTCFILCAFAVSVIMAINFISFPLESACMVVAKRINKNFGSIRQAVDLLSIIISVAVALIFRNKLTVREGTIIGMLIYGPLIDWFMRLITPTLRKFSLVE</sequence>
<feature type="transmembrane region" description="Helical" evidence="1">
    <location>
        <begin position="7"/>
        <end position="26"/>
    </location>
</feature>
<feature type="transmembrane region" description="Helical" evidence="1">
    <location>
        <begin position="46"/>
        <end position="69"/>
    </location>
</feature>
<dbReference type="Proteomes" id="UP000286268">
    <property type="component" value="Chromosome"/>
</dbReference>
<dbReference type="KEGG" id="cmah:C1I91_16685"/>
<feature type="transmembrane region" description="Helical" evidence="1">
    <location>
        <begin position="155"/>
        <end position="175"/>
    </location>
</feature>
<dbReference type="OrthoDB" id="1654314at2"/>
<keyword evidence="1" id="KW-0812">Transmembrane</keyword>
<reference evidence="2 3" key="1">
    <citation type="submission" date="2018-01" db="EMBL/GenBank/DDBJ databases">
        <title>Genome Sequencing and Assembly of Anaerobacter polyendosporus strain CT4.</title>
        <authorList>
            <person name="Tachaapaikoon C."/>
            <person name="Sutheeworapong S."/>
            <person name="Jenjaroenpun P."/>
            <person name="Wongsurawat T."/>
            <person name="Nookeaw I."/>
            <person name="Cheawchanlertfa P."/>
            <person name="Kosugi A."/>
            <person name="Cheevadhanarak S."/>
            <person name="Ratanakhanokchai K."/>
        </authorList>
    </citation>
    <scope>NUCLEOTIDE SEQUENCE [LARGE SCALE GENOMIC DNA]</scope>
    <source>
        <strain evidence="2 3">CT4</strain>
    </source>
</reference>
<dbReference type="InterPro" id="IPR038750">
    <property type="entry name" value="YczE/YyaS-like"/>
</dbReference>
<feature type="transmembrane region" description="Helical" evidence="1">
    <location>
        <begin position="108"/>
        <end position="134"/>
    </location>
</feature>
<feature type="transmembrane region" description="Helical" evidence="1">
    <location>
        <begin position="181"/>
        <end position="200"/>
    </location>
</feature>
<keyword evidence="1" id="KW-0472">Membrane</keyword>
<feature type="transmembrane region" description="Helical" evidence="1">
    <location>
        <begin position="78"/>
        <end position="96"/>
    </location>
</feature>
<dbReference type="Pfam" id="PF19700">
    <property type="entry name" value="DUF6198"/>
    <property type="match status" value="1"/>
</dbReference>
<accession>A0A3R5QV03</accession>
<evidence type="ECO:0000313" key="3">
    <source>
        <dbReference type="Proteomes" id="UP000286268"/>
    </source>
</evidence>
<evidence type="ECO:0008006" key="4">
    <source>
        <dbReference type="Google" id="ProtNLM"/>
    </source>
</evidence>
<evidence type="ECO:0000256" key="1">
    <source>
        <dbReference type="SAM" id="Phobius"/>
    </source>
</evidence>
<gene>
    <name evidence="2" type="ORF">C1I91_16685</name>
</gene>